<dbReference type="Proteomes" id="UP000036947">
    <property type="component" value="Unassembled WGS sequence"/>
</dbReference>
<feature type="chain" id="PRO_5012700850" evidence="1">
    <location>
        <begin position="16"/>
        <end position="97"/>
    </location>
</feature>
<evidence type="ECO:0000313" key="3">
    <source>
        <dbReference type="Proteomes" id="UP000036947"/>
    </source>
</evidence>
<feature type="signal peptide" evidence="1">
    <location>
        <begin position="1"/>
        <end position="15"/>
    </location>
</feature>
<comment type="caution">
    <text evidence="2">The sequence shown here is derived from an EMBL/GenBank/DDBJ whole genome shotgun (WGS) entry which is preliminary data.</text>
</comment>
<protein>
    <submittedName>
        <fullName evidence="2">Uncharacterized protein</fullName>
    </submittedName>
</protein>
<proteinExistence type="predicted"/>
<accession>A0A0L0NMV3</accession>
<sequence length="97" mass="10900">MRLLALLAFTSSALAAVTQVGYAGEVYSEHEYHGQVYRVHSNKCSELAHKVHSIKVKDNGICTLFFDRECHHPIKRYVNDDPRIDPPASDARSVKCS</sequence>
<keyword evidence="1" id="KW-0732">Signal</keyword>
<name>A0A0L0NMV3_TOLOC</name>
<evidence type="ECO:0000313" key="2">
    <source>
        <dbReference type="EMBL" id="KND95383.1"/>
    </source>
</evidence>
<dbReference type="AlphaFoldDB" id="A0A0L0NMV3"/>
<reference evidence="2 3" key="1">
    <citation type="journal article" date="2015" name="BMC Genomics">
        <title>The genome of the truffle-parasite Tolypocladium ophioglossoides and the evolution of antifungal peptaibiotics.</title>
        <authorList>
            <person name="Quandt C.A."/>
            <person name="Bushley K.E."/>
            <person name="Spatafora J.W."/>
        </authorList>
    </citation>
    <scope>NUCLEOTIDE SEQUENCE [LARGE SCALE GENOMIC DNA]</scope>
    <source>
        <strain evidence="2 3">CBS 100239</strain>
    </source>
</reference>
<keyword evidence="3" id="KW-1185">Reference proteome</keyword>
<dbReference type="EMBL" id="LFRF01000001">
    <property type="protein sequence ID" value="KND95383.1"/>
    <property type="molecule type" value="Genomic_DNA"/>
</dbReference>
<gene>
    <name evidence="2" type="ORF">TOPH_00374</name>
</gene>
<evidence type="ECO:0000256" key="1">
    <source>
        <dbReference type="SAM" id="SignalP"/>
    </source>
</evidence>
<organism evidence="2 3">
    <name type="scientific">Tolypocladium ophioglossoides (strain CBS 100239)</name>
    <name type="common">Snaketongue truffleclub</name>
    <name type="synonym">Elaphocordyceps ophioglossoides</name>
    <dbReference type="NCBI Taxonomy" id="1163406"/>
    <lineage>
        <taxon>Eukaryota</taxon>
        <taxon>Fungi</taxon>
        <taxon>Dikarya</taxon>
        <taxon>Ascomycota</taxon>
        <taxon>Pezizomycotina</taxon>
        <taxon>Sordariomycetes</taxon>
        <taxon>Hypocreomycetidae</taxon>
        <taxon>Hypocreales</taxon>
        <taxon>Ophiocordycipitaceae</taxon>
        <taxon>Tolypocladium</taxon>
    </lineage>
</organism>